<feature type="compositionally biased region" description="Polar residues" evidence="1">
    <location>
        <begin position="1"/>
        <end position="17"/>
    </location>
</feature>
<dbReference type="Gene3D" id="3.50.50.60">
    <property type="entry name" value="FAD/NAD(P)-binding domain"/>
    <property type="match status" value="1"/>
</dbReference>
<keyword evidence="4" id="KW-1185">Reference proteome</keyword>
<comment type="caution">
    <text evidence="3">The sequence shown here is derived from an EMBL/GenBank/DDBJ whole genome shotgun (WGS) entry which is preliminary data.</text>
</comment>
<reference evidence="3 4" key="1">
    <citation type="submission" date="2023-07" db="EMBL/GenBank/DDBJ databases">
        <title>Genomic Encyclopedia of Type Strains, Phase IV (KMG-IV): sequencing the most valuable type-strain genomes for metagenomic binning, comparative biology and taxonomic classification.</title>
        <authorList>
            <person name="Goeker M."/>
        </authorList>
    </citation>
    <scope>NUCLEOTIDE SEQUENCE [LARGE SCALE GENOMIC DNA]</scope>
    <source>
        <strain evidence="3 4">B6-8</strain>
    </source>
</reference>
<evidence type="ECO:0000259" key="2">
    <source>
        <dbReference type="Pfam" id="PF01593"/>
    </source>
</evidence>
<dbReference type="PANTHER" id="PTHR42923">
    <property type="entry name" value="PROTOPORPHYRINOGEN OXIDASE"/>
    <property type="match status" value="1"/>
</dbReference>
<dbReference type="SUPFAM" id="SSF51905">
    <property type="entry name" value="FAD/NAD(P)-binding domain"/>
    <property type="match status" value="1"/>
</dbReference>
<dbReference type="InterPro" id="IPR002937">
    <property type="entry name" value="Amino_oxidase"/>
</dbReference>
<dbReference type="EMBL" id="JAUSVO010000003">
    <property type="protein sequence ID" value="MDQ0438289.1"/>
    <property type="molecule type" value="Genomic_DNA"/>
</dbReference>
<sequence length="468" mass="51576">MSATASTTGWSRRTGQEANGMVEGDNHNGKRLRIAVIGSGISGLSCAWLLGQRHDVTLYERNDRLGGHSNTVTARTDEGAVPVDTGFIVYNESAYPNLTALFATLGVATKASDMSFAVSLRGGTTEYSGTGLAGLFAQWRNLLRPRFWSMLSDLMRFYREAPSAITQADDPSLTLGSYLERNGYGAALRDDHLLPMAAAIWSSPTRDLLDYPAASFIRFCANHGLLQVRDRPVWRTVEGGSRSYVERFAALMGGTARIGNGVAEVLRLPDRVLVQDRAGAIEQFDHVVIATHADQALAMLVEPDPEERRLLGAFRYSRNHAVLHSDETLMPKRRSVWSSWNYIETEGALCVSYWMNRLQGLQGRNLFVTLNPPRAPRAGTLLYSELYEHPVLDTAAVEAQRSLWSLQGVRRTWFCGAHFGAGFHEDGLQSGLAVAEQLGGVTRPWRVANESGRIHVQPLDADRVEATQ</sequence>
<gene>
    <name evidence="3" type="ORF">QO014_002681</name>
</gene>
<proteinExistence type="predicted"/>
<dbReference type="Proteomes" id="UP001241603">
    <property type="component" value="Unassembled WGS sequence"/>
</dbReference>
<accession>A0ABU0H7K7</accession>
<organism evidence="3 4">
    <name type="scientific">Kaistia dalseonensis</name>
    <dbReference type="NCBI Taxonomy" id="410840"/>
    <lineage>
        <taxon>Bacteria</taxon>
        <taxon>Pseudomonadati</taxon>
        <taxon>Pseudomonadota</taxon>
        <taxon>Alphaproteobacteria</taxon>
        <taxon>Hyphomicrobiales</taxon>
        <taxon>Kaistiaceae</taxon>
        <taxon>Kaistia</taxon>
    </lineage>
</organism>
<feature type="region of interest" description="Disordered" evidence="1">
    <location>
        <begin position="1"/>
        <end position="25"/>
    </location>
</feature>
<dbReference type="Pfam" id="PF01593">
    <property type="entry name" value="Amino_oxidase"/>
    <property type="match status" value="1"/>
</dbReference>
<dbReference type="Gene3D" id="1.10.3110.10">
    <property type="entry name" value="protoporphyrinogen ix oxidase, domain 3"/>
    <property type="match status" value="1"/>
</dbReference>
<feature type="domain" description="Amine oxidase" evidence="2">
    <location>
        <begin position="41"/>
        <end position="311"/>
    </location>
</feature>
<name>A0ABU0H7K7_9HYPH</name>
<dbReference type="Gene3D" id="3.90.660.20">
    <property type="entry name" value="Protoporphyrinogen oxidase, mitochondrial, domain 2"/>
    <property type="match status" value="1"/>
</dbReference>
<protein>
    <submittedName>
        <fullName evidence="3">NAD/FAD-binding protein</fullName>
    </submittedName>
</protein>
<evidence type="ECO:0000256" key="1">
    <source>
        <dbReference type="SAM" id="MobiDB-lite"/>
    </source>
</evidence>
<dbReference type="InterPro" id="IPR036188">
    <property type="entry name" value="FAD/NAD-bd_sf"/>
</dbReference>
<evidence type="ECO:0000313" key="3">
    <source>
        <dbReference type="EMBL" id="MDQ0438289.1"/>
    </source>
</evidence>
<dbReference type="PANTHER" id="PTHR42923:SF17">
    <property type="entry name" value="AMINE OXIDASE DOMAIN-CONTAINING PROTEIN"/>
    <property type="match status" value="1"/>
</dbReference>
<evidence type="ECO:0000313" key="4">
    <source>
        <dbReference type="Proteomes" id="UP001241603"/>
    </source>
</evidence>
<dbReference type="InterPro" id="IPR050464">
    <property type="entry name" value="Zeta_carotene_desat/Oxidored"/>
</dbReference>